<reference evidence="1" key="1">
    <citation type="submission" date="2022-10" db="EMBL/GenBank/DDBJ databases">
        <title>Genome Sequence of Xylaria curta.</title>
        <authorList>
            <person name="Buettner E."/>
        </authorList>
    </citation>
    <scope>NUCLEOTIDE SEQUENCE</scope>
    <source>
        <strain evidence="1">Babe10</strain>
    </source>
</reference>
<sequence>MFRCGKLYYINGTLRITGDAVSFDERVSTARIAVHVHAVRTSNSEGVLGPPWDLLGTFLNHRLCTLLTRYFWSSHYLAAALLWFTPDFWILILFYTTYRPSRLQVRPEPQRLNIPTSQGLRHLICLYTHLFASASTIALPPSGRLRCRQTPLDIRCIALSKVALASRSYSSDPLFPSVPVANQTPLLLGTMDLGPAASPLRSADDHATKELIKAKQPPTPDEQMSGTSSPQQTSPSGRASFSSVREVDDDIAQAFSSTKISSYFREEPDSAIVDDNSSRPPSASLDMANTMFLPPVTQPQSRLHGCWFPAVAADNFQGWKQIGVKGKQASRSYGDLQALRLVWSAAPTPEKPKGPVEVQRTPGDSPLERLPMEIKKVDRPIASAARYSTSLSAYLRGAAYQIIDHLVLDVPPDGLASRNADLMAMLLTSRTLHSATLNALYRNITIPHSRIFRKFLAHLAQNPELGTIVRRLDFSHFNPTSLFTTASERATTRNLTHETLLQCLELTPYLREFLAQEYVDEDIDAPILRKLFFGMERLQGLDFCACSSAPFKAAFESILADNWPQTLSITRLSLHRCINLSSAVFENLLPRLENLTHLDVAGTRITDAALMSIPHTARITHLNLAKCKLLSSAVVIDFLTNHPAVKNLVYLSVATDFRSYELLDEDDVTRLIPILPPTLRSLSLKGSKMNASHINLLRPLTKHLEELSMGRRLKTEDVNRLFLPDEDNEQLDWVPHTLKYLDLSDYIAGSLNLSALFSNESLLNRHSAPLEVVEVAEDDYKRLSRSPAPTGTGASKNTVIPQKDADGKFPCPHCTKTYLHAKHLKRHLLRHTGDRPYMCVLCRDTFSRSDILKRHFQKCSIRRGNPTGASHLSHPQAHVKKQQQNAQKANEGDLSHMNGMASMPGDGVVHPFGMVQIQDGMGNMANDQNQLSRSSSMSRMDDAANRDRRTMPGGYNGEVSNSMSSNINPQLANFNMPPTQNGMPMYGASGSNQQSGLDWSQMFQQPGAQPTHTYNTTFPSPNIGQNQTAIKAEPNLPTERSNGTPGAPSTDGTDRPLFISNWEPQMSTQDGCQQLSTQIVNFFYPPSNYVSPENNAIHHFFHPENIRLFLESFIHFHIHFSFLHIPTFRIMDAYPGLTAAMCCIGACYSDRVDPALIREVTTFLNIALERDCNLIDSQAPFKIENGKDKVGLEKLQALILMSSLLIWNGTPIQRETARRLFPIVASIARRSDLLQIQNDSSLYSFLHQPNLDLQKIGSQAFDWVAWVEQEKRIRLMHMVYLLDVARGLYFNLDPQFDSFEIRIPLPADDAAWEAKTGEECAGALNLFGPDTVKKANPDGSQRSKQPELHLVLQAMLDGSVQILPGSTNLWGKFILIHAILAQIRRVQIDGNLTEAGSATTPLGQNDWVITGGSETDNIQHSASNSGRNTPAPGTQPMSQQTYSSFSTSLDKWKSYWDMDMAIQFPPSVSNPRRYGFSRDGPHFFWLAKLFLRTPRLTAVQLGPDQRLTQVIQLLKSATAWVETDGASRGEESGSVGEMNPDYAVSDLTLDMTRFFKPLPAIVESSTAPCVKTEI</sequence>
<gene>
    <name evidence="1" type="ORF">NUW58_g4399</name>
</gene>
<dbReference type="EMBL" id="JAPDGR010000762">
    <property type="protein sequence ID" value="KAJ2987624.1"/>
    <property type="molecule type" value="Genomic_DNA"/>
</dbReference>
<protein>
    <submittedName>
        <fullName evidence="1">Uncharacterized protein</fullName>
    </submittedName>
</protein>
<proteinExistence type="predicted"/>
<dbReference type="Proteomes" id="UP001143856">
    <property type="component" value="Unassembled WGS sequence"/>
</dbReference>
<evidence type="ECO:0000313" key="2">
    <source>
        <dbReference type="Proteomes" id="UP001143856"/>
    </source>
</evidence>
<keyword evidence="2" id="KW-1185">Reference proteome</keyword>
<comment type="caution">
    <text evidence="1">The sequence shown here is derived from an EMBL/GenBank/DDBJ whole genome shotgun (WGS) entry which is preliminary data.</text>
</comment>
<organism evidence="1 2">
    <name type="scientific">Xylaria curta</name>
    <dbReference type="NCBI Taxonomy" id="42375"/>
    <lineage>
        <taxon>Eukaryota</taxon>
        <taxon>Fungi</taxon>
        <taxon>Dikarya</taxon>
        <taxon>Ascomycota</taxon>
        <taxon>Pezizomycotina</taxon>
        <taxon>Sordariomycetes</taxon>
        <taxon>Xylariomycetidae</taxon>
        <taxon>Xylariales</taxon>
        <taxon>Xylariaceae</taxon>
        <taxon>Xylaria</taxon>
    </lineage>
</organism>
<accession>A0ACC1P6G3</accession>
<name>A0ACC1P6G3_9PEZI</name>
<evidence type="ECO:0000313" key="1">
    <source>
        <dbReference type="EMBL" id="KAJ2987624.1"/>
    </source>
</evidence>